<sequence>NPSAEWVAPNGRSGTWVQLTWSSAQKLGRIELHDRPNTTDRVTSGTLTFSNGTSVRVGSLPNDGSTLNVDFSGRSVTWVRFTVTGVSAGTQNAGLAEVRAWTTS</sequence>
<dbReference type="Pfam" id="PF24135">
    <property type="entry name" value="DUF7402"/>
    <property type="match status" value="1"/>
</dbReference>
<protein>
    <recommendedName>
        <fullName evidence="1">DUF7402 domain-containing protein</fullName>
    </recommendedName>
</protein>
<dbReference type="InterPro" id="IPR008979">
    <property type="entry name" value="Galactose-bd-like_sf"/>
</dbReference>
<proteinExistence type="predicted"/>
<dbReference type="AlphaFoldDB" id="A0A175RGS8"/>
<organism evidence="2 3">
    <name type="scientific">Curtobacterium luteum</name>
    <dbReference type="NCBI Taxonomy" id="33881"/>
    <lineage>
        <taxon>Bacteria</taxon>
        <taxon>Bacillati</taxon>
        <taxon>Actinomycetota</taxon>
        <taxon>Actinomycetes</taxon>
        <taxon>Micrococcales</taxon>
        <taxon>Microbacteriaceae</taxon>
        <taxon>Curtobacterium</taxon>
    </lineage>
</organism>
<dbReference type="RefSeq" id="WP_430733548.1">
    <property type="nucleotide sequence ID" value="NZ_LDQC01000093.1"/>
</dbReference>
<dbReference type="PATRIC" id="fig|33881.3.peg.3451"/>
<comment type="caution">
    <text evidence="2">The sequence shown here is derived from an EMBL/GenBank/DDBJ whole genome shotgun (WGS) entry which is preliminary data.</text>
</comment>
<name>A0A175RGS8_9MICO</name>
<dbReference type="EMBL" id="LDQC01000093">
    <property type="protein sequence ID" value="KTR02980.1"/>
    <property type="molecule type" value="Genomic_DNA"/>
</dbReference>
<gene>
    <name evidence="2" type="ORF">NS184_14605</name>
</gene>
<reference evidence="2 3" key="1">
    <citation type="journal article" date="2016" name="Front. Microbiol.">
        <title>Genomic Resource of Rice Seed Associated Bacteria.</title>
        <authorList>
            <person name="Midha S."/>
            <person name="Bansal K."/>
            <person name="Sharma S."/>
            <person name="Kumar N."/>
            <person name="Patil P.P."/>
            <person name="Chaudhry V."/>
            <person name="Patil P.B."/>
        </authorList>
    </citation>
    <scope>NUCLEOTIDE SEQUENCE [LARGE SCALE GENOMIC DNA]</scope>
    <source>
        <strain evidence="2 3">NS184</strain>
    </source>
</reference>
<dbReference type="SUPFAM" id="SSF49785">
    <property type="entry name" value="Galactose-binding domain-like"/>
    <property type="match status" value="1"/>
</dbReference>
<accession>A0A175RGS8</accession>
<dbReference type="Proteomes" id="UP000078252">
    <property type="component" value="Unassembled WGS sequence"/>
</dbReference>
<dbReference type="InterPro" id="IPR055826">
    <property type="entry name" value="DUF7402"/>
</dbReference>
<evidence type="ECO:0000313" key="2">
    <source>
        <dbReference type="EMBL" id="KTR02980.1"/>
    </source>
</evidence>
<evidence type="ECO:0000259" key="1">
    <source>
        <dbReference type="Pfam" id="PF24135"/>
    </source>
</evidence>
<evidence type="ECO:0000313" key="3">
    <source>
        <dbReference type="Proteomes" id="UP000078252"/>
    </source>
</evidence>
<feature type="non-terminal residue" evidence="2">
    <location>
        <position position="1"/>
    </location>
</feature>
<dbReference type="Gene3D" id="2.60.120.260">
    <property type="entry name" value="Galactose-binding domain-like"/>
    <property type="match status" value="1"/>
</dbReference>
<feature type="domain" description="DUF7402" evidence="1">
    <location>
        <begin position="2"/>
        <end position="101"/>
    </location>
</feature>